<sequence>MTAKAGRKRGRIEILDLLRGVALIAMAVYHFTWDLEFFGYIARGTANSGGWRLFARGIASSFLFLVGLSLVLAHLRGIRWQPFLTRLAQIAAGAAAITVATLLFTPGSFVFFGILHQIAVGSLIGLAFVRRSTWLAVAAGIAVIALPNLFTTPAMNPRYLAWIGFASQEPMSNDIVPIFPWTGIILLGIGCGLWLARNDGWLKLKLLNPAILSTPLTAPLRFIGRHSLAFYLIHQPVNLAVIATYSYVMPPDLTGVFRQECIAACSAQQSAETCESYCGCVQTELSDAGLMEPYLANRLTEDQTNDFQDRIVMCTARTLP</sequence>
<dbReference type="Pfam" id="PF07786">
    <property type="entry name" value="HGSNAT_cat"/>
    <property type="match status" value="1"/>
</dbReference>
<keyword evidence="1" id="KW-0472">Membrane</keyword>
<organism evidence="3 4">
    <name type="scientific">Aureimonas altamirensis</name>
    <dbReference type="NCBI Taxonomy" id="370622"/>
    <lineage>
        <taxon>Bacteria</taxon>
        <taxon>Pseudomonadati</taxon>
        <taxon>Pseudomonadota</taxon>
        <taxon>Alphaproteobacteria</taxon>
        <taxon>Hyphomicrobiales</taxon>
        <taxon>Aurantimonadaceae</taxon>
        <taxon>Aureimonas</taxon>
    </lineage>
</organism>
<proteinExistence type="predicted"/>
<feature type="transmembrane region" description="Helical" evidence="1">
    <location>
        <begin position="12"/>
        <end position="33"/>
    </location>
</feature>
<dbReference type="InterPro" id="IPR012429">
    <property type="entry name" value="HGSNAT_cat"/>
</dbReference>
<dbReference type="STRING" id="370622.LA66_12680"/>
<gene>
    <name evidence="3" type="ORF">LA66_12680</name>
</gene>
<reference evidence="3 4" key="1">
    <citation type="submission" date="2014-09" db="EMBL/GenBank/DDBJ databases">
        <title>Isolation and characterization of Aurantimonas altamirensis ON-56566 from clinical sample following a dog bite.</title>
        <authorList>
            <person name="Eshaghi A."/>
            <person name="Li A."/>
            <person name="Shahinas D."/>
            <person name="Bahn P."/>
            <person name="Kus J.V."/>
            <person name="Patel S.N."/>
        </authorList>
    </citation>
    <scope>NUCLEOTIDE SEQUENCE [LARGE SCALE GENOMIC DNA]</scope>
    <source>
        <strain evidence="3 4">ON-56566</strain>
    </source>
</reference>
<accession>A0A0B1Q654</accession>
<evidence type="ECO:0000259" key="2">
    <source>
        <dbReference type="Pfam" id="PF07786"/>
    </source>
</evidence>
<feature type="transmembrane region" description="Helical" evidence="1">
    <location>
        <begin position="110"/>
        <end position="129"/>
    </location>
</feature>
<name>A0A0B1Q654_9HYPH</name>
<evidence type="ECO:0000256" key="1">
    <source>
        <dbReference type="SAM" id="Phobius"/>
    </source>
</evidence>
<dbReference type="EMBL" id="JRFJ01000003">
    <property type="protein sequence ID" value="KHJ54310.1"/>
    <property type="molecule type" value="Genomic_DNA"/>
</dbReference>
<evidence type="ECO:0000313" key="4">
    <source>
        <dbReference type="Proteomes" id="UP000030826"/>
    </source>
</evidence>
<comment type="caution">
    <text evidence="3">The sequence shown here is derived from an EMBL/GenBank/DDBJ whole genome shotgun (WGS) entry which is preliminary data.</text>
</comment>
<dbReference type="RefSeq" id="WP_039193649.1">
    <property type="nucleotide sequence ID" value="NZ_JRFJ01000003.1"/>
</dbReference>
<keyword evidence="1" id="KW-1133">Transmembrane helix</keyword>
<feature type="transmembrane region" description="Helical" evidence="1">
    <location>
        <begin position="134"/>
        <end position="155"/>
    </location>
</feature>
<feature type="transmembrane region" description="Helical" evidence="1">
    <location>
        <begin position="87"/>
        <end position="104"/>
    </location>
</feature>
<evidence type="ECO:0000313" key="3">
    <source>
        <dbReference type="EMBL" id="KHJ54310.1"/>
    </source>
</evidence>
<dbReference type="AlphaFoldDB" id="A0A0B1Q654"/>
<feature type="domain" description="Heparan-alpha-glucosaminide N-acetyltransferase catalytic" evidence="2">
    <location>
        <begin position="11"/>
        <end position="236"/>
    </location>
</feature>
<feature type="transmembrane region" description="Helical" evidence="1">
    <location>
        <begin position="175"/>
        <end position="196"/>
    </location>
</feature>
<dbReference type="Proteomes" id="UP000030826">
    <property type="component" value="Unassembled WGS sequence"/>
</dbReference>
<feature type="transmembrane region" description="Helical" evidence="1">
    <location>
        <begin position="53"/>
        <end position="75"/>
    </location>
</feature>
<protein>
    <recommendedName>
        <fullName evidence="2">Heparan-alpha-glucosaminide N-acetyltransferase catalytic domain-containing protein</fullName>
    </recommendedName>
</protein>
<keyword evidence="1" id="KW-0812">Transmembrane</keyword>